<dbReference type="PROSITE" id="PS01124">
    <property type="entry name" value="HTH_ARAC_FAMILY_2"/>
    <property type="match status" value="1"/>
</dbReference>
<dbReference type="GO" id="GO:0003700">
    <property type="term" value="F:DNA-binding transcription factor activity"/>
    <property type="evidence" value="ECO:0007669"/>
    <property type="project" value="InterPro"/>
</dbReference>
<keyword evidence="7" id="KW-1185">Reference proteome</keyword>
<keyword evidence="3" id="KW-0804">Transcription</keyword>
<dbReference type="EMBL" id="CP030041">
    <property type="protein sequence ID" value="AWW33194.1"/>
    <property type="molecule type" value="Genomic_DNA"/>
</dbReference>
<name>A0A2Z4IQV0_9BACT</name>
<dbReference type="PROSITE" id="PS00041">
    <property type="entry name" value="HTH_ARAC_FAMILY_1"/>
    <property type="match status" value="1"/>
</dbReference>
<evidence type="ECO:0000256" key="4">
    <source>
        <dbReference type="SAM" id="MobiDB-lite"/>
    </source>
</evidence>
<dbReference type="KEGG" id="est:DN752_14280"/>
<evidence type="ECO:0000259" key="5">
    <source>
        <dbReference type="PROSITE" id="PS01124"/>
    </source>
</evidence>
<gene>
    <name evidence="6" type="ORF">DN752_14280</name>
</gene>
<accession>A0A2Z4IQV0</accession>
<dbReference type="SMART" id="SM00342">
    <property type="entry name" value="HTH_ARAC"/>
    <property type="match status" value="1"/>
</dbReference>
<dbReference type="AlphaFoldDB" id="A0A2Z4IQV0"/>
<dbReference type="SUPFAM" id="SSF46689">
    <property type="entry name" value="Homeodomain-like"/>
    <property type="match status" value="1"/>
</dbReference>
<reference evidence="6 7" key="1">
    <citation type="submission" date="2018-06" db="EMBL/GenBank/DDBJ databases">
        <title>Echinicola strongylocentroti sp. nov., isolated from a sea urchin Strongylocentrotus intermedius.</title>
        <authorList>
            <person name="Bae S.S."/>
        </authorList>
    </citation>
    <scope>NUCLEOTIDE SEQUENCE [LARGE SCALE GENOMIC DNA]</scope>
    <source>
        <strain evidence="6 7">MEBiC08714</strain>
    </source>
</reference>
<sequence length="315" mass="36232">MTDREQHLSGRSKAGESGMWYHEENPGPIASLPFINQFGSMKFSKVRMDENMRPHLNDGIEIHFIESGKYDWVIENRSVELLPDDLSITAPWHWNGSPAGKMDMGQINWLIIKPEAFSPEAPLQLGNWSKLSSSFQEELGNMIAAEKGMVLKKARVFKKYFAEIKEELQHQREGYDRIIGNLIENLLIELYRDLKHRKSKIKEDDHFIEQLTTLVQSDLTKKWIVEDMASHFGMGKTKFNDEVKRLTGYPPNSFIINLKIEKAKAQILAPNGMDLSDIAYNCGFSSLQHFTTTFSHRTGITPGKYQSQLRKREVN</sequence>
<keyword evidence="2" id="KW-0238">DNA-binding</keyword>
<keyword evidence="1" id="KW-0805">Transcription regulation</keyword>
<evidence type="ECO:0000256" key="1">
    <source>
        <dbReference type="ARBA" id="ARBA00023015"/>
    </source>
</evidence>
<dbReference type="InterPro" id="IPR009057">
    <property type="entry name" value="Homeodomain-like_sf"/>
</dbReference>
<dbReference type="InterPro" id="IPR037923">
    <property type="entry name" value="HTH-like"/>
</dbReference>
<dbReference type="PRINTS" id="PR00032">
    <property type="entry name" value="HTHARAC"/>
</dbReference>
<evidence type="ECO:0000313" key="7">
    <source>
        <dbReference type="Proteomes" id="UP000248688"/>
    </source>
</evidence>
<evidence type="ECO:0000256" key="2">
    <source>
        <dbReference type="ARBA" id="ARBA00023125"/>
    </source>
</evidence>
<proteinExistence type="predicted"/>
<dbReference type="PANTHER" id="PTHR43280">
    <property type="entry name" value="ARAC-FAMILY TRANSCRIPTIONAL REGULATOR"/>
    <property type="match status" value="1"/>
</dbReference>
<organism evidence="6 7">
    <name type="scientific">Echinicola strongylocentroti</name>
    <dbReference type="NCBI Taxonomy" id="1795355"/>
    <lineage>
        <taxon>Bacteria</taxon>
        <taxon>Pseudomonadati</taxon>
        <taxon>Bacteroidota</taxon>
        <taxon>Cytophagia</taxon>
        <taxon>Cytophagales</taxon>
        <taxon>Cyclobacteriaceae</taxon>
        <taxon>Echinicola</taxon>
    </lineage>
</organism>
<protein>
    <submittedName>
        <fullName evidence="6">AraC family transcriptional regulator</fullName>
    </submittedName>
</protein>
<dbReference type="SUPFAM" id="SSF51215">
    <property type="entry name" value="Regulatory protein AraC"/>
    <property type="match status" value="1"/>
</dbReference>
<dbReference type="InterPro" id="IPR018060">
    <property type="entry name" value="HTH_AraC"/>
</dbReference>
<dbReference type="InterPro" id="IPR020449">
    <property type="entry name" value="Tscrpt_reg_AraC-type_HTH"/>
</dbReference>
<dbReference type="Proteomes" id="UP000248688">
    <property type="component" value="Chromosome"/>
</dbReference>
<feature type="domain" description="HTH araC/xylS-type" evidence="5">
    <location>
        <begin position="209"/>
        <end position="308"/>
    </location>
</feature>
<dbReference type="InterPro" id="IPR018062">
    <property type="entry name" value="HTH_AraC-typ_CS"/>
</dbReference>
<dbReference type="GO" id="GO:0043565">
    <property type="term" value="F:sequence-specific DNA binding"/>
    <property type="evidence" value="ECO:0007669"/>
    <property type="project" value="InterPro"/>
</dbReference>
<dbReference type="Gene3D" id="1.10.10.60">
    <property type="entry name" value="Homeodomain-like"/>
    <property type="match status" value="1"/>
</dbReference>
<dbReference type="PANTHER" id="PTHR43280:SF2">
    <property type="entry name" value="HTH-TYPE TRANSCRIPTIONAL REGULATOR EXSA"/>
    <property type="match status" value="1"/>
</dbReference>
<evidence type="ECO:0000256" key="3">
    <source>
        <dbReference type="ARBA" id="ARBA00023163"/>
    </source>
</evidence>
<dbReference type="OrthoDB" id="1157557at2"/>
<evidence type="ECO:0000313" key="6">
    <source>
        <dbReference type="EMBL" id="AWW33194.1"/>
    </source>
</evidence>
<dbReference type="Pfam" id="PF12833">
    <property type="entry name" value="HTH_18"/>
    <property type="match status" value="1"/>
</dbReference>
<feature type="region of interest" description="Disordered" evidence="4">
    <location>
        <begin position="1"/>
        <end position="20"/>
    </location>
</feature>